<protein>
    <recommendedName>
        <fullName evidence="4">J domain-containing protein</fullName>
    </recommendedName>
</protein>
<dbReference type="Gene3D" id="1.10.287.110">
    <property type="entry name" value="DnaJ domain"/>
    <property type="match status" value="1"/>
</dbReference>
<dbReference type="Proteomes" id="UP000184109">
    <property type="component" value="Unassembled WGS sequence"/>
</dbReference>
<keyword evidence="3" id="KW-1185">Reference proteome</keyword>
<sequence>MRHQLSTEDDFLFHSLQIEIKQLSVRIQSVKSEIFEFENFLRNELESEIIEEQELSVLYRNLQKAKKQKRLAQKKKGKNYKEPNTVPVVSKITEEQKTELKDKKKLYREAMLFVHPDRFSNNEQDEDLATEITTELIRVYKQGTFVELQQLHQQITSQKKLANIQISQEKQLDTLELLQQKKEDLQKELAQLQKRHTYVVLTTYANPKEYLQEVKAYYEDRLFKLRKRTRKGL</sequence>
<evidence type="ECO:0000313" key="2">
    <source>
        <dbReference type="EMBL" id="SHH83423.1"/>
    </source>
</evidence>
<feature type="coiled-coil region" evidence="1">
    <location>
        <begin position="168"/>
        <end position="195"/>
    </location>
</feature>
<dbReference type="STRING" id="1195760.SAMN05444281_2284"/>
<evidence type="ECO:0008006" key="4">
    <source>
        <dbReference type="Google" id="ProtNLM"/>
    </source>
</evidence>
<reference evidence="3" key="1">
    <citation type="submission" date="2016-11" db="EMBL/GenBank/DDBJ databases">
        <authorList>
            <person name="Varghese N."/>
            <person name="Submissions S."/>
        </authorList>
    </citation>
    <scope>NUCLEOTIDE SEQUENCE [LARGE SCALE GENOMIC DNA]</scope>
    <source>
        <strain evidence="3">DSM 100572</strain>
    </source>
</reference>
<dbReference type="OrthoDB" id="965484at2"/>
<gene>
    <name evidence="2" type="ORF">SAMN05444281_2284</name>
</gene>
<dbReference type="SUPFAM" id="SSF46565">
    <property type="entry name" value="Chaperone J-domain"/>
    <property type="match status" value="1"/>
</dbReference>
<organism evidence="2 3">
    <name type="scientific">Wenyingzhuangia marina</name>
    <dbReference type="NCBI Taxonomy" id="1195760"/>
    <lineage>
        <taxon>Bacteria</taxon>
        <taxon>Pseudomonadati</taxon>
        <taxon>Bacteroidota</taxon>
        <taxon>Flavobacteriia</taxon>
        <taxon>Flavobacteriales</taxon>
        <taxon>Flavobacteriaceae</taxon>
        <taxon>Wenyingzhuangia</taxon>
    </lineage>
</organism>
<feature type="coiled-coil region" evidence="1">
    <location>
        <begin position="13"/>
        <end position="75"/>
    </location>
</feature>
<keyword evidence="1" id="KW-0175">Coiled coil</keyword>
<dbReference type="AlphaFoldDB" id="A0A1M5W8A1"/>
<name>A0A1M5W8A1_9FLAO</name>
<evidence type="ECO:0000256" key="1">
    <source>
        <dbReference type="SAM" id="Coils"/>
    </source>
</evidence>
<accession>A0A1M5W8A1</accession>
<evidence type="ECO:0000313" key="3">
    <source>
        <dbReference type="Proteomes" id="UP000184109"/>
    </source>
</evidence>
<dbReference type="InterPro" id="IPR036869">
    <property type="entry name" value="J_dom_sf"/>
</dbReference>
<dbReference type="EMBL" id="FQXQ01000004">
    <property type="protein sequence ID" value="SHH83423.1"/>
    <property type="molecule type" value="Genomic_DNA"/>
</dbReference>
<proteinExistence type="predicted"/>
<dbReference type="RefSeq" id="WP_073121603.1">
    <property type="nucleotide sequence ID" value="NZ_BMEN01000004.1"/>
</dbReference>